<proteinExistence type="inferred from homology"/>
<evidence type="ECO:0000313" key="7">
    <source>
        <dbReference type="EMBL" id="KAK0484744.1"/>
    </source>
</evidence>
<evidence type="ECO:0000259" key="6">
    <source>
        <dbReference type="PROSITE" id="PS51329"/>
    </source>
</evidence>
<evidence type="ECO:0000256" key="3">
    <source>
        <dbReference type="ARBA" id="ARBA00022490"/>
    </source>
</evidence>
<dbReference type="GO" id="GO:0015631">
    <property type="term" value="F:tubulin binding"/>
    <property type="evidence" value="ECO:0007669"/>
    <property type="project" value="InterPro"/>
</dbReference>
<dbReference type="Gene3D" id="2.160.20.70">
    <property type="match status" value="1"/>
</dbReference>
<comment type="caution">
    <text evidence="7">The sequence shown here is derived from an EMBL/GenBank/DDBJ whole genome shotgun (WGS) entry which is preliminary data.</text>
</comment>
<dbReference type="PANTHER" id="PTHR15139">
    <property type="entry name" value="TUBULIN FOLDING COFACTOR C"/>
    <property type="match status" value="1"/>
</dbReference>
<gene>
    <name evidence="7" type="ORF">IW261DRAFT_1458419</name>
</gene>
<sequence length="313" mass="34393">MLQSSCMSSTSNEQQWTFSQQFSSEFLKASTDLQNRISASKEASSISNETVAELSAHFTKLTKDLADAVGSLPAYDQKGYENQLKSIEAELESLRKTSKPVSRFSFKKRQAAARPLPAASVKTEPSSQEPLPSQASILSFSSQSNEILTVDLSDVCTRDVTLSDLANCVINLIAPSKLTISAVHAQNLRNVILLLPTIQSSIMLHDLDNCVVVVGCHQFRMHTSRSVDVYLSIPSHPVIENCSGIRFAGYPSTLQREMQVAESRHASVQDFSHIKVTPSPNWSVLPEDQLPMTWPLGPTTVCDILASMLPRQI</sequence>
<keyword evidence="8" id="KW-1185">Reference proteome</keyword>
<feature type="domain" description="C-CAP/cofactor C-like" evidence="6">
    <location>
        <begin position="125"/>
        <end position="273"/>
    </location>
</feature>
<reference evidence="7" key="1">
    <citation type="submission" date="2023-06" db="EMBL/GenBank/DDBJ databases">
        <authorList>
            <consortium name="Lawrence Berkeley National Laboratory"/>
            <person name="Ahrendt S."/>
            <person name="Sahu N."/>
            <person name="Indic B."/>
            <person name="Wong-Bajracharya J."/>
            <person name="Merenyi Z."/>
            <person name="Ke H.-M."/>
            <person name="Monk M."/>
            <person name="Kocsube S."/>
            <person name="Drula E."/>
            <person name="Lipzen A."/>
            <person name="Balint B."/>
            <person name="Henrissat B."/>
            <person name="Andreopoulos B."/>
            <person name="Martin F.M."/>
            <person name="Harder C.B."/>
            <person name="Rigling D."/>
            <person name="Ford K.L."/>
            <person name="Foster G.D."/>
            <person name="Pangilinan J."/>
            <person name="Papanicolaou A."/>
            <person name="Barry K."/>
            <person name="LaButti K."/>
            <person name="Viragh M."/>
            <person name="Koriabine M."/>
            <person name="Yan M."/>
            <person name="Riley R."/>
            <person name="Champramary S."/>
            <person name="Plett K.L."/>
            <person name="Tsai I.J."/>
            <person name="Slot J."/>
            <person name="Sipos G."/>
            <person name="Plett J."/>
            <person name="Nagy L.G."/>
            <person name="Grigoriev I.V."/>
        </authorList>
    </citation>
    <scope>NUCLEOTIDE SEQUENCE</scope>
    <source>
        <strain evidence="7">ICMP 16352</strain>
    </source>
</reference>
<evidence type="ECO:0000256" key="4">
    <source>
        <dbReference type="ARBA" id="ARBA00022990"/>
    </source>
</evidence>
<dbReference type="Proteomes" id="UP001175227">
    <property type="component" value="Unassembled WGS sequence"/>
</dbReference>
<dbReference type="Pfam" id="PF07986">
    <property type="entry name" value="TBCC"/>
    <property type="match status" value="1"/>
</dbReference>
<dbReference type="EMBL" id="JAUEPR010000005">
    <property type="protein sequence ID" value="KAK0484744.1"/>
    <property type="molecule type" value="Genomic_DNA"/>
</dbReference>
<comment type="subcellular location">
    <subcellularLocation>
        <location evidence="1">Cytoplasm</location>
    </subcellularLocation>
</comment>
<dbReference type="InterPro" id="IPR027684">
    <property type="entry name" value="TBCC"/>
</dbReference>
<dbReference type="PANTHER" id="PTHR15139:SF0">
    <property type="entry name" value="TUBULIN-SPECIFIC CHAPERONE C"/>
    <property type="match status" value="1"/>
</dbReference>
<dbReference type="InterPro" id="IPR031925">
    <property type="entry name" value="TBCC_N"/>
</dbReference>
<dbReference type="InterPro" id="IPR016098">
    <property type="entry name" value="CAP/MinC_C"/>
</dbReference>
<dbReference type="PROSITE" id="PS51329">
    <property type="entry name" value="C_CAP_COFACTOR_C"/>
    <property type="match status" value="1"/>
</dbReference>
<dbReference type="Gene3D" id="1.20.58.1250">
    <property type="entry name" value="Tubulin Binding Cofactor C, N-terminal domain"/>
    <property type="match status" value="1"/>
</dbReference>
<dbReference type="GO" id="GO:0007023">
    <property type="term" value="P:post-chaperonin tubulin folding pathway"/>
    <property type="evidence" value="ECO:0007669"/>
    <property type="project" value="InterPro"/>
</dbReference>
<evidence type="ECO:0000313" key="8">
    <source>
        <dbReference type="Proteomes" id="UP001175227"/>
    </source>
</evidence>
<protein>
    <submittedName>
        <fullName evidence="7">TBCC-domain-containing protein</fullName>
    </submittedName>
</protein>
<keyword evidence="4" id="KW-0007">Acetylation</keyword>
<evidence type="ECO:0000256" key="1">
    <source>
        <dbReference type="ARBA" id="ARBA00004496"/>
    </source>
</evidence>
<evidence type="ECO:0000256" key="5">
    <source>
        <dbReference type="ARBA" id="ARBA00026055"/>
    </source>
</evidence>
<evidence type="ECO:0000256" key="2">
    <source>
        <dbReference type="ARBA" id="ARBA00008848"/>
    </source>
</evidence>
<comment type="similarity">
    <text evidence="2">Belongs to the TBCC family.</text>
</comment>
<dbReference type="InterPro" id="IPR038397">
    <property type="entry name" value="TBCC_N_sf"/>
</dbReference>
<keyword evidence="3" id="KW-0963">Cytoplasm</keyword>
<accession>A0AA39PJK0</accession>
<dbReference type="InterPro" id="IPR012945">
    <property type="entry name" value="Tubulin-bd_cofactor_C_dom"/>
</dbReference>
<dbReference type="Pfam" id="PF16752">
    <property type="entry name" value="TBCC_N"/>
    <property type="match status" value="1"/>
</dbReference>
<dbReference type="InterPro" id="IPR017901">
    <property type="entry name" value="C-CAP_CF_C-like"/>
</dbReference>
<name>A0AA39PJK0_9AGAR</name>
<comment type="subunit">
    <text evidence="5">Supercomplex made of cofactors A to E. Cofactors A and D function by capturing and stabilizing tubulin in a quasi-native conformation. Cofactor E binds to the cofactor D-tubulin complex; interaction with cofactor C then causes the release of tubulin polypeptides that are committed to the native state.</text>
</comment>
<dbReference type="GO" id="GO:0005737">
    <property type="term" value="C:cytoplasm"/>
    <property type="evidence" value="ECO:0007669"/>
    <property type="project" value="UniProtKB-SubCell"/>
</dbReference>
<dbReference type="AlphaFoldDB" id="A0AA39PJK0"/>
<dbReference type="GO" id="GO:0007021">
    <property type="term" value="P:tubulin complex assembly"/>
    <property type="evidence" value="ECO:0007669"/>
    <property type="project" value="TreeGrafter"/>
</dbReference>
<organism evidence="7 8">
    <name type="scientific">Armillaria novae-zelandiae</name>
    <dbReference type="NCBI Taxonomy" id="153914"/>
    <lineage>
        <taxon>Eukaryota</taxon>
        <taxon>Fungi</taxon>
        <taxon>Dikarya</taxon>
        <taxon>Basidiomycota</taxon>
        <taxon>Agaricomycotina</taxon>
        <taxon>Agaricomycetes</taxon>
        <taxon>Agaricomycetidae</taxon>
        <taxon>Agaricales</taxon>
        <taxon>Marasmiineae</taxon>
        <taxon>Physalacriaceae</taxon>
        <taxon>Armillaria</taxon>
    </lineage>
</organism>